<dbReference type="AlphaFoldDB" id="A0A6C0HQF2"/>
<keyword evidence="1" id="KW-0472">Membrane</keyword>
<feature type="transmembrane region" description="Helical" evidence="1">
    <location>
        <begin position="12"/>
        <end position="32"/>
    </location>
</feature>
<protein>
    <submittedName>
        <fullName evidence="2">Uncharacterized protein</fullName>
    </submittedName>
</protein>
<dbReference type="EMBL" id="MN740002">
    <property type="protein sequence ID" value="QHT82590.1"/>
    <property type="molecule type" value="Genomic_DNA"/>
</dbReference>
<keyword evidence="1" id="KW-1133">Transmembrane helix</keyword>
<proteinExistence type="predicted"/>
<sequence length="246" mass="29253">MSVYGFTTYQITLVTIVSIVVLITWIVVIASYSKPGSFIDRLTSKIPTISTFMIALGIIITYQIFTVNYLSVKRDSTYKIVDRAFNSILKAFDDYYDKAPEFIDSMFYTWQKRQLPNYKPVQEKNNEDNDRWTSILYISTLIFQSWEDFLTDLESWREVQLNIEYIEDDERSWLAIFLGWAQSKELQEVFPMVELQYGEPTIELTYLMFEYANKYPVKNMEELQDLTGKIFNDPRYKRIKEVLNYL</sequence>
<reference evidence="2" key="1">
    <citation type="journal article" date="2020" name="Nature">
        <title>Giant virus diversity and host interactions through global metagenomics.</title>
        <authorList>
            <person name="Schulz F."/>
            <person name="Roux S."/>
            <person name="Paez-Espino D."/>
            <person name="Jungbluth S."/>
            <person name="Walsh D.A."/>
            <person name="Denef V.J."/>
            <person name="McMahon K.D."/>
            <person name="Konstantinidis K.T."/>
            <person name="Eloe-Fadrosh E.A."/>
            <person name="Kyrpides N.C."/>
            <person name="Woyke T."/>
        </authorList>
    </citation>
    <scope>NUCLEOTIDE SEQUENCE</scope>
    <source>
        <strain evidence="2">GVMAG-M-3300023184-165</strain>
    </source>
</reference>
<name>A0A6C0HQF2_9ZZZZ</name>
<evidence type="ECO:0000313" key="2">
    <source>
        <dbReference type="EMBL" id="QHT82590.1"/>
    </source>
</evidence>
<feature type="transmembrane region" description="Helical" evidence="1">
    <location>
        <begin position="52"/>
        <end position="70"/>
    </location>
</feature>
<evidence type="ECO:0000256" key="1">
    <source>
        <dbReference type="SAM" id="Phobius"/>
    </source>
</evidence>
<organism evidence="2">
    <name type="scientific">viral metagenome</name>
    <dbReference type="NCBI Taxonomy" id="1070528"/>
    <lineage>
        <taxon>unclassified sequences</taxon>
        <taxon>metagenomes</taxon>
        <taxon>organismal metagenomes</taxon>
    </lineage>
</organism>
<keyword evidence="1" id="KW-0812">Transmembrane</keyword>
<accession>A0A6C0HQF2</accession>